<evidence type="ECO:0000313" key="2">
    <source>
        <dbReference type="Proteomes" id="UP000033514"/>
    </source>
</evidence>
<gene>
    <name evidence="1" type="ORF">VW35_02205</name>
</gene>
<proteinExistence type="predicted"/>
<name>A0A0F5LFB4_9HYPH</name>
<sequence length="91" mass="10193">MFNLIGQAEIYTVTSPYDGKSLKELLAEYRASEKTGLDRFTVKGISDEFRQALITAYFNEKPSKFVDSYIDANAPGPVLINHLEAFLAGER</sequence>
<evidence type="ECO:0000313" key="1">
    <source>
        <dbReference type="EMBL" id="KKB81005.1"/>
    </source>
</evidence>
<protein>
    <submittedName>
        <fullName evidence="1">Uncharacterized protein</fullName>
    </submittedName>
</protein>
<dbReference type="AlphaFoldDB" id="A0A0F5LFB4"/>
<organism evidence="1 2">
    <name type="scientific">Devosia soli</name>
    <dbReference type="NCBI Taxonomy" id="361041"/>
    <lineage>
        <taxon>Bacteria</taxon>
        <taxon>Pseudomonadati</taxon>
        <taxon>Pseudomonadota</taxon>
        <taxon>Alphaproteobacteria</taxon>
        <taxon>Hyphomicrobiales</taxon>
        <taxon>Devosiaceae</taxon>
        <taxon>Devosia</taxon>
    </lineage>
</organism>
<reference evidence="1 2" key="1">
    <citation type="submission" date="2015-03" db="EMBL/GenBank/DDBJ databases">
        <authorList>
            <person name="Hassan Y.I."/>
            <person name="Lepp D."/>
            <person name="Zhou T."/>
        </authorList>
    </citation>
    <scope>NUCLEOTIDE SEQUENCE [LARGE SCALE GENOMIC DNA]</scope>
    <source>
        <strain evidence="1 2">GH2-10</strain>
    </source>
</reference>
<comment type="caution">
    <text evidence="1">The sequence shown here is derived from an EMBL/GenBank/DDBJ whole genome shotgun (WGS) entry which is preliminary data.</text>
</comment>
<dbReference type="EMBL" id="LAJG01000005">
    <property type="protein sequence ID" value="KKB81005.1"/>
    <property type="molecule type" value="Genomic_DNA"/>
</dbReference>
<accession>A0A0F5LFB4</accession>
<dbReference type="Proteomes" id="UP000033514">
    <property type="component" value="Unassembled WGS sequence"/>
</dbReference>
<keyword evidence="2" id="KW-1185">Reference proteome</keyword>
<dbReference type="PATRIC" id="fig|361041.3.peg.3825"/>